<evidence type="ECO:0000256" key="1">
    <source>
        <dbReference type="ARBA" id="ARBA00022450"/>
    </source>
</evidence>
<dbReference type="InterPro" id="IPR001227">
    <property type="entry name" value="Ac_transferase_dom_sf"/>
</dbReference>
<dbReference type="SMART" id="SM00825">
    <property type="entry name" value="PKS_KS"/>
    <property type="match status" value="2"/>
</dbReference>
<dbReference type="InterPro" id="IPR016039">
    <property type="entry name" value="Thiolase-like"/>
</dbReference>
<reference evidence="5 6" key="1">
    <citation type="submission" date="2015-02" db="EMBL/GenBank/DDBJ databases">
        <authorList>
            <person name="Gomez-Escribano P.J."/>
        </authorList>
    </citation>
    <scope>NUCLEOTIDE SEQUENCE [LARGE SCALE GENOMIC DNA]</scope>
    <source>
        <strain evidence="6">C34 (DSM 42122 / NRRL B-24963)</strain>
    </source>
</reference>
<dbReference type="GO" id="GO:0005886">
    <property type="term" value="C:plasma membrane"/>
    <property type="evidence" value="ECO:0007669"/>
    <property type="project" value="TreeGrafter"/>
</dbReference>
<keyword evidence="2" id="KW-0597">Phosphoprotein</keyword>
<keyword evidence="1" id="KW-0596">Phosphopantetheine</keyword>
<dbReference type="InterPro" id="IPR014031">
    <property type="entry name" value="Ketoacyl_synth_C"/>
</dbReference>
<proteinExistence type="predicted"/>
<dbReference type="Pfam" id="PF00698">
    <property type="entry name" value="Acyl_transf_1"/>
    <property type="match status" value="1"/>
</dbReference>
<dbReference type="InterPro" id="IPR020841">
    <property type="entry name" value="PKS_Beta-ketoAc_synthase_dom"/>
</dbReference>
<dbReference type="GO" id="GO:0005737">
    <property type="term" value="C:cytoplasm"/>
    <property type="evidence" value="ECO:0007669"/>
    <property type="project" value="TreeGrafter"/>
</dbReference>
<dbReference type="PANTHER" id="PTHR43775">
    <property type="entry name" value="FATTY ACID SYNTHASE"/>
    <property type="match status" value="1"/>
</dbReference>
<dbReference type="CDD" id="cd00833">
    <property type="entry name" value="PKS"/>
    <property type="match status" value="2"/>
</dbReference>
<dbReference type="SUPFAM" id="SSF55048">
    <property type="entry name" value="Probable ACP-binding domain of malonyl-CoA ACP transacylase"/>
    <property type="match status" value="1"/>
</dbReference>
<dbReference type="GO" id="GO:0004312">
    <property type="term" value="F:fatty acid synthase activity"/>
    <property type="evidence" value="ECO:0007669"/>
    <property type="project" value="TreeGrafter"/>
</dbReference>
<feature type="domain" description="Ketosynthase family 3 (KS3)" evidence="4">
    <location>
        <begin position="3"/>
        <end position="457"/>
    </location>
</feature>
<dbReference type="InterPro" id="IPR050091">
    <property type="entry name" value="PKS_NRPS_Biosynth_Enz"/>
</dbReference>
<dbReference type="GO" id="GO:0071770">
    <property type="term" value="P:DIM/DIP cell wall layer assembly"/>
    <property type="evidence" value="ECO:0007669"/>
    <property type="project" value="TreeGrafter"/>
</dbReference>
<dbReference type="EMBL" id="LN831790">
    <property type="protein sequence ID" value="CQR59588.1"/>
    <property type="molecule type" value="Genomic_DNA"/>
</dbReference>
<dbReference type="RefSeq" id="WP_029381182.1">
    <property type="nucleotide sequence ID" value="NZ_AZSD01000023.1"/>
</dbReference>
<dbReference type="InterPro" id="IPR014043">
    <property type="entry name" value="Acyl_transferase_dom"/>
</dbReference>
<gene>
    <name evidence="5" type="primary">sle_01260</name>
</gene>
<feature type="region of interest" description="Disordered" evidence="3">
    <location>
        <begin position="981"/>
        <end position="1008"/>
    </location>
</feature>
<dbReference type="InterPro" id="IPR014030">
    <property type="entry name" value="Ketoacyl_synth_N"/>
</dbReference>
<evidence type="ECO:0000259" key="4">
    <source>
        <dbReference type="PROSITE" id="PS52004"/>
    </source>
</evidence>
<dbReference type="KEGG" id="sle:sle_01260"/>
<dbReference type="Pfam" id="PF16197">
    <property type="entry name" value="KAsynt_C_assoc"/>
    <property type="match status" value="1"/>
</dbReference>
<evidence type="ECO:0000256" key="2">
    <source>
        <dbReference type="ARBA" id="ARBA00022553"/>
    </source>
</evidence>
<dbReference type="PROSITE" id="PS52004">
    <property type="entry name" value="KS3_2"/>
    <property type="match status" value="2"/>
</dbReference>
<organism evidence="5 6">
    <name type="scientific">Streptomyces leeuwenhoekii</name>
    <dbReference type="NCBI Taxonomy" id="1437453"/>
    <lineage>
        <taxon>Bacteria</taxon>
        <taxon>Bacillati</taxon>
        <taxon>Actinomycetota</taxon>
        <taxon>Actinomycetes</taxon>
        <taxon>Kitasatosporales</taxon>
        <taxon>Streptomycetaceae</taxon>
        <taxon>Streptomyces</taxon>
    </lineage>
</organism>
<dbReference type="Gene3D" id="3.40.366.10">
    <property type="entry name" value="Malonyl-Coenzyme A Acyl Carrier Protein, domain 2"/>
    <property type="match status" value="1"/>
</dbReference>
<dbReference type="InterPro" id="IPR016035">
    <property type="entry name" value="Acyl_Trfase/lysoPLipase"/>
</dbReference>
<dbReference type="Pfam" id="PF02801">
    <property type="entry name" value="Ketoacyl-synt_C"/>
    <property type="match status" value="2"/>
</dbReference>
<evidence type="ECO:0000256" key="3">
    <source>
        <dbReference type="SAM" id="MobiDB-lite"/>
    </source>
</evidence>
<sequence length="1388" mass="148598">MEFEPIAVVAAECRLPGAANLQEFFRNNQEGTCSISKALDAFWDGCEVYDKNDGGHLNTSYTDLGGFLDPWELDRGVFRIAPRVIERMDPAHALGLEMAHRVIEQAERSGPLPRDETAVVVANVGGGSTSRINANMKVQSERWAGALRRREPTLANVLDEHQNNERTRHPDKREDLALNGESGTIGGRIANYFNLRGTHYGIDAACGSSLAAVHSACMGLHQGEFDAALVTAVGILTPDIFVVNSAARTLSKDGSFPFGSAANGLVPGEGGVGLLLMRLADARQQGRPVLAVTRSIGYSTNGRTTSTWAPSAEAEERAIRRAFDGMPFGMEDVDYVEAHGTSTRAGDEAEFDALLRTYGSVTRSRPLPFGSVKSLIGHTVESAGLVGILRGLFIFETGTLPPTVNVDDIRPEVAGAADRLWLQRANEGLTPAPGRPRRVGVSAFGYGGINYHLLLEHPGTEAAAISRSNPPLRRDRTPIAIVGLEAVQPDATDAAAFWRNLQEGLASRQDLRGRVPSRDLDVEDAGLQRQATHLQNAAFVDVPGTVDNTRFRILPNQVPGLTDEYLVLLSCAANLASAVEHATAAIDPTRAGCIIGQLPDSDREFELMQSLRFMPWLRRLRRLARARGIEAPWSALRDDLWNDPTLELHTVNQDTSVAGFGSTLPSTLASSFDLRGKSYAVRAACATGLAALSLAVQELREHTLDFVLCGAVGMGVGLVNHTALASIRALSANGVGRPYDEKGDGFIMGGGAGLLCLKRLPDAERDGDPIFAVVREVRGGSDGKGRSLLAPNTEGRRFTMERTYRNSGLSPASITYVEGHGAATALGDRSEVEALSAVLGNEETVFLGSAKGNVGHQKGASGMTSVIKTVLCLHHGELVPTPGYENPHPALELEQRRFQVLTETRPWPAPRDGAPRRAAVNAFGLGGINYHAVLEEYLRPEPSRQSAARTTPRETSPEPTIAIWTAPGQEELDRSLAAFAEHGEAPPPPDSAHTHRVAVDGGTGPDAAKALHDKVRRYLATGPDTLTPAQWDAMGVFTGRTDLPTGGVCRLYPGQGSQYPGMLREAAPAIDGAEDKVRAAASALSAQLPGLLDDFWHADFATCEQWLSRTENCQVATLVVSAALGDWLDGLGVAADFHLGHSFGEVSALAAAGAIPLPDALRTAHRRGTIAAQGRGGPRQGMAVLFTSAAEATRFIGEDDNDVVVANRNSRRQVVLAGNAEALTRVLRRATTDGIEARALPIERAFHSPLLRDAIPAYRAFLDSVPVTSPPAPVYETLTSRPYPRNTEPGRIRQSLADQFVLPVYFETMVQDAYDRGARVFVEVGPKRALSSLVGECLGTSAKVRTVTLLHPKGGEVAQVRRAAAQLWAIGLTDVRPVSDVTARKAAT</sequence>
<dbReference type="InterPro" id="IPR016036">
    <property type="entry name" value="Malonyl_transacylase_ACP-bd"/>
</dbReference>
<feature type="region of interest" description="Disordered" evidence="3">
    <location>
        <begin position="940"/>
        <end position="959"/>
    </location>
</feature>
<dbReference type="SMART" id="SM00827">
    <property type="entry name" value="PKS_AT"/>
    <property type="match status" value="1"/>
</dbReference>
<dbReference type="InterPro" id="IPR032821">
    <property type="entry name" value="PKS_assoc"/>
</dbReference>
<dbReference type="Pfam" id="PF00109">
    <property type="entry name" value="ketoacyl-synt"/>
    <property type="match status" value="2"/>
</dbReference>
<feature type="domain" description="Ketosynthase family 3 (KS3)" evidence="4">
    <location>
        <begin position="476"/>
        <end position="936"/>
    </location>
</feature>
<dbReference type="PANTHER" id="PTHR43775:SF37">
    <property type="entry name" value="SI:DKEY-61P9.11"/>
    <property type="match status" value="1"/>
</dbReference>
<dbReference type="SUPFAM" id="SSF52151">
    <property type="entry name" value="FabD/lysophospholipase-like"/>
    <property type="match status" value="1"/>
</dbReference>
<dbReference type="Gene3D" id="3.40.47.10">
    <property type="match status" value="2"/>
</dbReference>
<protein>
    <submittedName>
        <fullName evidence="5">Phthiocerol/phenolphthiocerol synthesis polyketide synthase type I PpsA</fullName>
    </submittedName>
</protein>
<evidence type="ECO:0000313" key="5">
    <source>
        <dbReference type="EMBL" id="CQR59588.1"/>
    </source>
</evidence>
<dbReference type="Proteomes" id="UP000035016">
    <property type="component" value="Chromosome Chromosome"/>
</dbReference>
<dbReference type="GO" id="GO:0006633">
    <property type="term" value="P:fatty acid biosynthetic process"/>
    <property type="evidence" value="ECO:0007669"/>
    <property type="project" value="TreeGrafter"/>
</dbReference>
<accession>A0A0F7VN09</accession>
<evidence type="ECO:0000313" key="6">
    <source>
        <dbReference type="Proteomes" id="UP000035016"/>
    </source>
</evidence>
<name>A0A0F7VN09_STRLW</name>
<dbReference type="SUPFAM" id="SSF53901">
    <property type="entry name" value="Thiolase-like"/>
    <property type="match status" value="3"/>
</dbReference>